<gene>
    <name evidence="1" type="primary">WBGene00275029</name>
</gene>
<dbReference type="EnsemblMetazoa" id="PPA36660.1">
    <property type="protein sequence ID" value="PPA36660.1"/>
    <property type="gene ID" value="WBGene00275029"/>
</dbReference>
<organism evidence="1 2">
    <name type="scientific">Pristionchus pacificus</name>
    <name type="common">Parasitic nematode worm</name>
    <dbReference type="NCBI Taxonomy" id="54126"/>
    <lineage>
        <taxon>Eukaryota</taxon>
        <taxon>Metazoa</taxon>
        <taxon>Ecdysozoa</taxon>
        <taxon>Nematoda</taxon>
        <taxon>Chromadorea</taxon>
        <taxon>Rhabditida</taxon>
        <taxon>Rhabditina</taxon>
        <taxon>Diplogasteromorpha</taxon>
        <taxon>Diplogasteroidea</taxon>
        <taxon>Neodiplogasteridae</taxon>
        <taxon>Pristionchus</taxon>
    </lineage>
</organism>
<sequence>MMFGEGLDLPISDTDRILGSSLDNAISQIEANKRMKHLSSETTMVCSSLETGTKNFEPARSLAAIRNKRGLSPLASSTFSVESHQAKDSSRWCVQCTRVDANAASKYYTHWTGGMFVSLERPPNGSAPFYYWSWNHMLSHRYRTPSCTEVEQDEALKDLRSYCDDPGKLETFARRIGYM</sequence>
<evidence type="ECO:0000313" key="2">
    <source>
        <dbReference type="Proteomes" id="UP000005239"/>
    </source>
</evidence>
<protein>
    <submittedName>
        <fullName evidence="1">Uncharacterized protein</fullName>
    </submittedName>
</protein>
<name>A0A2A6BQC1_PRIPA</name>
<accession>A0A2A6BQC1</accession>
<reference evidence="1" key="2">
    <citation type="submission" date="2022-06" db="UniProtKB">
        <authorList>
            <consortium name="EnsemblMetazoa"/>
        </authorList>
    </citation>
    <scope>IDENTIFICATION</scope>
    <source>
        <strain evidence="1">PS312</strain>
    </source>
</reference>
<dbReference type="AlphaFoldDB" id="A0A2A6BQC1"/>
<reference evidence="2" key="1">
    <citation type="journal article" date="2008" name="Nat. Genet.">
        <title>The Pristionchus pacificus genome provides a unique perspective on nematode lifestyle and parasitism.</title>
        <authorList>
            <person name="Dieterich C."/>
            <person name="Clifton S.W."/>
            <person name="Schuster L.N."/>
            <person name="Chinwalla A."/>
            <person name="Delehaunty K."/>
            <person name="Dinkelacker I."/>
            <person name="Fulton L."/>
            <person name="Fulton R."/>
            <person name="Godfrey J."/>
            <person name="Minx P."/>
            <person name="Mitreva M."/>
            <person name="Roeseler W."/>
            <person name="Tian H."/>
            <person name="Witte H."/>
            <person name="Yang S.P."/>
            <person name="Wilson R.K."/>
            <person name="Sommer R.J."/>
        </authorList>
    </citation>
    <scope>NUCLEOTIDE SEQUENCE [LARGE SCALE GENOMIC DNA]</scope>
    <source>
        <strain evidence="2">PS312</strain>
    </source>
</reference>
<dbReference type="OrthoDB" id="39497at2759"/>
<keyword evidence="2" id="KW-1185">Reference proteome</keyword>
<dbReference type="Proteomes" id="UP000005239">
    <property type="component" value="Unassembled WGS sequence"/>
</dbReference>
<proteinExistence type="predicted"/>
<accession>A0A8R1YYI4</accession>
<evidence type="ECO:0000313" key="1">
    <source>
        <dbReference type="EnsemblMetazoa" id="PPA36660.1"/>
    </source>
</evidence>